<dbReference type="PANTHER" id="PTHR11475">
    <property type="entry name" value="OXIDASE/PEROXIDASE"/>
    <property type="match status" value="1"/>
</dbReference>
<reference evidence="2 3" key="1">
    <citation type="submission" date="2015-09" db="EMBL/GenBank/DDBJ databases">
        <title>Draft genome of the parasitic nematode Teladorsagia circumcincta isolate WARC Sus (inbred).</title>
        <authorList>
            <person name="Mitreva M."/>
        </authorList>
    </citation>
    <scope>NUCLEOTIDE SEQUENCE [LARGE SCALE GENOMIC DNA]</scope>
    <source>
        <strain evidence="2 3">S</strain>
    </source>
</reference>
<dbReference type="GO" id="GO:0020037">
    <property type="term" value="F:heme binding"/>
    <property type="evidence" value="ECO:0007669"/>
    <property type="project" value="InterPro"/>
</dbReference>
<dbReference type="InterPro" id="IPR037120">
    <property type="entry name" value="Haem_peroxidase_sf_animal"/>
</dbReference>
<organism evidence="2 3">
    <name type="scientific">Teladorsagia circumcincta</name>
    <name type="common">Brown stomach worm</name>
    <name type="synonym">Ostertagia circumcincta</name>
    <dbReference type="NCBI Taxonomy" id="45464"/>
    <lineage>
        <taxon>Eukaryota</taxon>
        <taxon>Metazoa</taxon>
        <taxon>Ecdysozoa</taxon>
        <taxon>Nematoda</taxon>
        <taxon>Chromadorea</taxon>
        <taxon>Rhabditida</taxon>
        <taxon>Rhabditina</taxon>
        <taxon>Rhabditomorpha</taxon>
        <taxon>Strongyloidea</taxon>
        <taxon>Trichostrongylidae</taxon>
        <taxon>Teladorsagia</taxon>
    </lineage>
</organism>
<proteinExistence type="predicted"/>
<dbReference type="GO" id="GO:0006979">
    <property type="term" value="P:response to oxidative stress"/>
    <property type="evidence" value="ECO:0007669"/>
    <property type="project" value="InterPro"/>
</dbReference>
<dbReference type="InterPro" id="IPR010255">
    <property type="entry name" value="Haem_peroxidase_sf"/>
</dbReference>
<evidence type="ECO:0000313" key="3">
    <source>
        <dbReference type="Proteomes" id="UP000230423"/>
    </source>
</evidence>
<dbReference type="Proteomes" id="UP000230423">
    <property type="component" value="Unassembled WGS sequence"/>
</dbReference>
<dbReference type="GO" id="GO:0004601">
    <property type="term" value="F:peroxidase activity"/>
    <property type="evidence" value="ECO:0007669"/>
    <property type="project" value="UniProtKB-KW"/>
</dbReference>
<dbReference type="OrthoDB" id="5793656at2759"/>
<dbReference type="SUPFAM" id="SSF48113">
    <property type="entry name" value="Heme-dependent peroxidases"/>
    <property type="match status" value="1"/>
</dbReference>
<dbReference type="AlphaFoldDB" id="A0A2G9TJE4"/>
<protein>
    <submittedName>
        <fullName evidence="2">Uncharacterized protein</fullName>
    </submittedName>
</protein>
<dbReference type="PANTHER" id="PTHR11475:SF144">
    <property type="entry name" value="NAD(P)H OXIDASE (H2O2-FORMING)"/>
    <property type="match status" value="1"/>
</dbReference>
<keyword evidence="1" id="KW-0575">Peroxidase</keyword>
<dbReference type="PROSITE" id="PS50292">
    <property type="entry name" value="PEROXIDASE_3"/>
    <property type="match status" value="1"/>
</dbReference>
<dbReference type="Gene3D" id="1.10.640.10">
    <property type="entry name" value="Haem peroxidase domain superfamily, animal type"/>
    <property type="match status" value="1"/>
</dbReference>
<evidence type="ECO:0000256" key="1">
    <source>
        <dbReference type="ARBA" id="ARBA00022559"/>
    </source>
</evidence>
<feature type="non-terminal residue" evidence="2">
    <location>
        <position position="1"/>
    </location>
</feature>
<sequence>WNAQDVVQEYSVDEFILGMVSQLFDNLSTLYDGDIDSLDAFVGGVLEVDNEPGELFKAILKEQFNRLRNSDRFWFENKLNGLFTSEEIERIHGITLGDMIRETMGISEQWLQKNVFVFGDGDPCPQPFQVNTTGLESCTPLMRFDHVTEVEGNEITFIFTLIGLGCIPL</sequence>
<name>A0A2G9TJE4_TELCI</name>
<dbReference type="EMBL" id="KZ365458">
    <property type="protein sequence ID" value="PIO57460.1"/>
    <property type="molecule type" value="Genomic_DNA"/>
</dbReference>
<keyword evidence="1" id="KW-0560">Oxidoreductase</keyword>
<dbReference type="Pfam" id="PF03098">
    <property type="entry name" value="An_peroxidase"/>
    <property type="match status" value="1"/>
</dbReference>
<evidence type="ECO:0000313" key="2">
    <source>
        <dbReference type="EMBL" id="PIO57460.1"/>
    </source>
</evidence>
<gene>
    <name evidence="2" type="ORF">TELCIR_21130</name>
</gene>
<keyword evidence="3" id="KW-1185">Reference proteome</keyword>
<dbReference type="InterPro" id="IPR019791">
    <property type="entry name" value="Haem_peroxidase_animal"/>
</dbReference>
<accession>A0A2G9TJE4</accession>
<feature type="non-terminal residue" evidence="2">
    <location>
        <position position="169"/>
    </location>
</feature>